<keyword evidence="1" id="KW-1133">Transmembrane helix</keyword>
<sequence length="177" mass="19807">MQASPIDYQPLGRLEIAVRFADLRRLAHEVPPYLATMVGTQNEPWTLRTAVEDDWGVAGLDTEELLLAFGEKYRVDLTKFDFTGFISPEGLTPWQGCVATVLLPSLLFLWLIKTAVAGLCWLFNRSWASAIWHFSLTSIGSKPRPYSEVLTTGDFVASAAAGLFVKRERVRFALARQ</sequence>
<dbReference type="InterPro" id="IPR010862">
    <property type="entry name" value="DUF1493"/>
</dbReference>
<reference evidence="3 4" key="1">
    <citation type="submission" date="2021-07" db="EMBL/GenBank/DDBJ databases">
        <title>Hymenobacter profundi sp. nov., isolated from deep-sea water.</title>
        <authorList>
            <person name="Kim M.K."/>
        </authorList>
    </citation>
    <scope>NUCLEOTIDE SEQUENCE [LARGE SCALE GENOMIC DNA]</scope>
    <source>
        <strain evidence="3 4">M2</strain>
    </source>
</reference>
<dbReference type="EMBL" id="JAHWGL010000001">
    <property type="protein sequence ID" value="MBW3127066.1"/>
    <property type="molecule type" value="Genomic_DNA"/>
</dbReference>
<evidence type="ECO:0000313" key="3">
    <source>
        <dbReference type="EMBL" id="MBW3127066.1"/>
    </source>
</evidence>
<evidence type="ECO:0000313" key="2">
    <source>
        <dbReference type="EMBL" id="MBW3126943.1"/>
    </source>
</evidence>
<proteinExistence type="predicted"/>
<dbReference type="EMBL" id="JAHWGL010000001">
    <property type="protein sequence ID" value="MBW3126943.1"/>
    <property type="molecule type" value="Genomic_DNA"/>
</dbReference>
<feature type="transmembrane region" description="Helical" evidence="1">
    <location>
        <begin position="101"/>
        <end position="123"/>
    </location>
</feature>
<protein>
    <submittedName>
        <fullName evidence="3">DUF1493 family protein</fullName>
    </submittedName>
</protein>
<comment type="caution">
    <text evidence="3">The sequence shown here is derived from an EMBL/GenBank/DDBJ whole genome shotgun (WGS) entry which is preliminary data.</text>
</comment>
<accession>A0ABS6WU13</accession>
<dbReference type="Proteomes" id="UP000826188">
    <property type="component" value="Unassembled WGS sequence"/>
</dbReference>
<gene>
    <name evidence="2" type="ORF">KYK14_00120</name>
    <name evidence="3" type="ORF">KYK14_00745</name>
</gene>
<name>A0ABS6WU13_9BACT</name>
<keyword evidence="1" id="KW-0472">Membrane</keyword>
<evidence type="ECO:0000313" key="4">
    <source>
        <dbReference type="Proteomes" id="UP000826188"/>
    </source>
</evidence>
<dbReference type="RefSeq" id="WP_219156052.1">
    <property type="nucleotide sequence ID" value="NZ_JAHWGL010000001.1"/>
</dbReference>
<dbReference type="Pfam" id="PF07377">
    <property type="entry name" value="DUF1493"/>
    <property type="match status" value="1"/>
</dbReference>
<keyword evidence="1" id="KW-0812">Transmembrane</keyword>
<organism evidence="3 4">
    <name type="scientific">Hymenobacter profundi</name>
    <dbReference type="NCBI Taxonomy" id="1982110"/>
    <lineage>
        <taxon>Bacteria</taxon>
        <taxon>Pseudomonadati</taxon>
        <taxon>Bacteroidota</taxon>
        <taxon>Cytophagia</taxon>
        <taxon>Cytophagales</taxon>
        <taxon>Hymenobacteraceae</taxon>
        <taxon>Hymenobacter</taxon>
    </lineage>
</organism>
<keyword evidence="4" id="KW-1185">Reference proteome</keyword>
<evidence type="ECO:0000256" key="1">
    <source>
        <dbReference type="SAM" id="Phobius"/>
    </source>
</evidence>